<reference evidence="2" key="1">
    <citation type="journal article" date="2024" name="Proc. Natl. Acad. Sci. U.S.A.">
        <title>Extraordinary preservation of gene collinearity over three hundred million years revealed in homosporous lycophytes.</title>
        <authorList>
            <person name="Li C."/>
            <person name="Wickell D."/>
            <person name="Kuo L.Y."/>
            <person name="Chen X."/>
            <person name="Nie B."/>
            <person name="Liao X."/>
            <person name="Peng D."/>
            <person name="Ji J."/>
            <person name="Jenkins J."/>
            <person name="Williams M."/>
            <person name="Shu S."/>
            <person name="Plott C."/>
            <person name="Barry K."/>
            <person name="Rajasekar S."/>
            <person name="Grimwood J."/>
            <person name="Han X."/>
            <person name="Sun S."/>
            <person name="Hou Z."/>
            <person name="He W."/>
            <person name="Dai G."/>
            <person name="Sun C."/>
            <person name="Schmutz J."/>
            <person name="Leebens-Mack J.H."/>
            <person name="Li F.W."/>
            <person name="Wang L."/>
        </authorList>
    </citation>
    <scope>NUCLEOTIDE SEQUENCE [LARGE SCALE GENOMIC DNA]</scope>
    <source>
        <strain evidence="2">cv. PW_Plant_1</strain>
    </source>
</reference>
<name>A0ACC2DAN3_DIPCM</name>
<proteinExistence type="predicted"/>
<keyword evidence="2" id="KW-1185">Reference proteome</keyword>
<evidence type="ECO:0000313" key="1">
    <source>
        <dbReference type="EMBL" id="KAJ7551150.1"/>
    </source>
</evidence>
<protein>
    <submittedName>
        <fullName evidence="1">Uncharacterized protein</fullName>
    </submittedName>
</protein>
<dbReference type="Proteomes" id="UP001162992">
    <property type="component" value="Chromosome 6"/>
</dbReference>
<organism evidence="1 2">
    <name type="scientific">Diphasiastrum complanatum</name>
    <name type="common">Issler's clubmoss</name>
    <name type="synonym">Lycopodium complanatum</name>
    <dbReference type="NCBI Taxonomy" id="34168"/>
    <lineage>
        <taxon>Eukaryota</taxon>
        <taxon>Viridiplantae</taxon>
        <taxon>Streptophyta</taxon>
        <taxon>Embryophyta</taxon>
        <taxon>Tracheophyta</taxon>
        <taxon>Lycopodiopsida</taxon>
        <taxon>Lycopodiales</taxon>
        <taxon>Lycopodiaceae</taxon>
        <taxon>Lycopodioideae</taxon>
        <taxon>Diphasiastrum</taxon>
    </lineage>
</organism>
<gene>
    <name evidence="1" type="ORF">O6H91_06G001100</name>
</gene>
<comment type="caution">
    <text evidence="1">The sequence shown here is derived from an EMBL/GenBank/DDBJ whole genome shotgun (WGS) entry which is preliminary data.</text>
</comment>
<accession>A0ACC2DAN3</accession>
<dbReference type="EMBL" id="CM055097">
    <property type="protein sequence ID" value="KAJ7551150.1"/>
    <property type="molecule type" value="Genomic_DNA"/>
</dbReference>
<sequence>MAMAAPPLHLCYLSWSSSTTFQSPSPLFLPQYCSSHNSKEPLLPFALEVCAGRRNHSDSMKLQQGKGWSNRRHGDLKDLEHHVKDQLKNNLIVGGRSAVKLESLRIDQAIGQVMTAQANFMRVIVENAGQDAACTSIMHSRGDDISCESSVLSDEQVKTLDSSHSGYGGAAEHVKYIVDGDNIAALDSCSLVGHGNFQRHAVDDKGTFNIENVAIDAVNDEGITNLVNVSVDAERTREPKSGRELLCVVRAVLKKIKRKVMVGDRVLVSGIDWTAGRGMVEDVFARKSQIIDPPVANVDHLLVLFAMDKPRLDPMTLSRFLVEAESTRINFTLVLNKVDLVPSKVAQMWEERLSCWGYKPIFCSAETHAGIDSLVPLLKDRTSVVVGPSGVGKSSLINSFRNEGSKESFLDERFTSFAANYVADKGLLHDNVVGASSFEKLLVSEVSQRSGRGRHTTRNVSLFHLPIAGGVLADTPGFSHPGLGKVTSGSLAQLFPEVVMKLANSESSGCAFANCLHVGEPNCIVGGDWDRYPHYLSLLEEVKKREEFEKKTLGTKRESDVRYKVGASGIKQAEPMLVSKTHRRISRRQVKQTLENDIWEEENH</sequence>
<evidence type="ECO:0000313" key="2">
    <source>
        <dbReference type="Proteomes" id="UP001162992"/>
    </source>
</evidence>